<sequence>MEIELFCDCSSPSCLLCLLPEVDGVLVSAYDRILEDTCRGLVDNHFHNVNNSITNLRHQVDEN</sequence>
<evidence type="ECO:0000313" key="2">
    <source>
        <dbReference type="Proteomes" id="UP000789901"/>
    </source>
</evidence>
<dbReference type="Proteomes" id="UP000789901">
    <property type="component" value="Unassembled WGS sequence"/>
</dbReference>
<protein>
    <submittedName>
        <fullName evidence="1">13569_t:CDS:1</fullName>
    </submittedName>
</protein>
<organism evidence="1 2">
    <name type="scientific">Gigaspora margarita</name>
    <dbReference type="NCBI Taxonomy" id="4874"/>
    <lineage>
        <taxon>Eukaryota</taxon>
        <taxon>Fungi</taxon>
        <taxon>Fungi incertae sedis</taxon>
        <taxon>Mucoromycota</taxon>
        <taxon>Glomeromycotina</taxon>
        <taxon>Glomeromycetes</taxon>
        <taxon>Diversisporales</taxon>
        <taxon>Gigasporaceae</taxon>
        <taxon>Gigaspora</taxon>
    </lineage>
</organism>
<accession>A0ABN7UKK6</accession>
<proteinExistence type="predicted"/>
<dbReference type="EMBL" id="CAJVQB010003386">
    <property type="protein sequence ID" value="CAG8606541.1"/>
    <property type="molecule type" value="Genomic_DNA"/>
</dbReference>
<reference evidence="1 2" key="1">
    <citation type="submission" date="2021-06" db="EMBL/GenBank/DDBJ databases">
        <authorList>
            <person name="Kallberg Y."/>
            <person name="Tangrot J."/>
            <person name="Rosling A."/>
        </authorList>
    </citation>
    <scope>NUCLEOTIDE SEQUENCE [LARGE SCALE GENOMIC DNA]</scope>
    <source>
        <strain evidence="1 2">120-4 pot B 10/14</strain>
    </source>
</reference>
<comment type="caution">
    <text evidence="1">The sequence shown here is derived from an EMBL/GenBank/DDBJ whole genome shotgun (WGS) entry which is preliminary data.</text>
</comment>
<name>A0ABN7UKK6_GIGMA</name>
<evidence type="ECO:0000313" key="1">
    <source>
        <dbReference type="EMBL" id="CAG8606541.1"/>
    </source>
</evidence>
<keyword evidence="2" id="KW-1185">Reference proteome</keyword>
<gene>
    <name evidence="1" type="ORF">GMARGA_LOCUS7144</name>
</gene>